<dbReference type="InterPro" id="IPR033738">
    <property type="entry name" value="AsnB_N"/>
</dbReference>
<dbReference type="PANTHER" id="PTHR43284:SF1">
    <property type="entry name" value="ASPARAGINE SYNTHETASE"/>
    <property type="match status" value="1"/>
</dbReference>
<sequence length="255" mass="28015">MCGIAGIMTADGTAPDASVLLALQAALAHRGPDGKGLFIDEGIGLTHSRLAIIDLITGDQPIQGLDGMALIANAEIYNYIELRQEFTDVEWQTWSDCEPALVLYRREGIEFADRLRGMYAVAIHDPGEGLLVLARDPFGIKPLYYVEGQFGFAFASEPSALVAAGLVKPNLDDRSMNELLQMQFTTGRGSIHSGIFRVLPGETMFVSQGRILERRRRRALPLAPPRTLDEPAALAKLERVLLESVELHQRSDVPY</sequence>
<proteinExistence type="predicted"/>
<reference evidence="2" key="1">
    <citation type="submission" date="2018-05" db="EMBL/GenBank/DDBJ databases">
        <authorList>
            <person name="Lanie J.A."/>
            <person name="Ng W.-L."/>
            <person name="Kazmierczak K.M."/>
            <person name="Andrzejewski T.M."/>
            <person name="Davidsen T.M."/>
            <person name="Wayne K.J."/>
            <person name="Tettelin H."/>
            <person name="Glass J.I."/>
            <person name="Rusch D."/>
            <person name="Podicherti R."/>
            <person name="Tsui H.-C.T."/>
            <person name="Winkler M.E."/>
        </authorList>
    </citation>
    <scope>NUCLEOTIDE SEQUENCE</scope>
</reference>
<dbReference type="PANTHER" id="PTHR43284">
    <property type="entry name" value="ASPARAGINE SYNTHETASE (GLUTAMINE-HYDROLYZING)"/>
    <property type="match status" value="1"/>
</dbReference>
<dbReference type="Gene3D" id="3.60.20.10">
    <property type="entry name" value="Glutamine Phosphoribosylpyrophosphate, subunit 1, domain 1"/>
    <property type="match status" value="1"/>
</dbReference>
<evidence type="ECO:0000259" key="1">
    <source>
        <dbReference type="PROSITE" id="PS51278"/>
    </source>
</evidence>
<feature type="domain" description="Glutamine amidotransferase type-2" evidence="1">
    <location>
        <begin position="2"/>
        <end position="209"/>
    </location>
</feature>
<dbReference type="SUPFAM" id="SSF56235">
    <property type="entry name" value="N-terminal nucleophile aminohydrolases (Ntn hydrolases)"/>
    <property type="match status" value="1"/>
</dbReference>
<dbReference type="InterPro" id="IPR017932">
    <property type="entry name" value="GATase_2_dom"/>
</dbReference>
<dbReference type="CDD" id="cd00712">
    <property type="entry name" value="AsnB"/>
    <property type="match status" value="1"/>
</dbReference>
<feature type="non-terminal residue" evidence="2">
    <location>
        <position position="255"/>
    </location>
</feature>
<dbReference type="PROSITE" id="PS51278">
    <property type="entry name" value="GATASE_TYPE_2"/>
    <property type="match status" value="1"/>
</dbReference>
<dbReference type="InterPro" id="IPR051786">
    <property type="entry name" value="ASN_synthetase/amidase"/>
</dbReference>
<dbReference type="Pfam" id="PF13537">
    <property type="entry name" value="GATase_7"/>
    <property type="match status" value="1"/>
</dbReference>
<gene>
    <name evidence="2" type="ORF">METZ01_LOCUS419963</name>
</gene>
<protein>
    <recommendedName>
        <fullName evidence="1">Glutamine amidotransferase type-2 domain-containing protein</fullName>
    </recommendedName>
</protein>
<dbReference type="GO" id="GO:0005829">
    <property type="term" value="C:cytosol"/>
    <property type="evidence" value="ECO:0007669"/>
    <property type="project" value="TreeGrafter"/>
</dbReference>
<organism evidence="2">
    <name type="scientific">marine metagenome</name>
    <dbReference type="NCBI Taxonomy" id="408172"/>
    <lineage>
        <taxon>unclassified sequences</taxon>
        <taxon>metagenomes</taxon>
        <taxon>ecological metagenomes</taxon>
    </lineage>
</organism>
<name>A0A382X8A2_9ZZZZ</name>
<dbReference type="AlphaFoldDB" id="A0A382X8A2"/>
<accession>A0A382X8A2</accession>
<dbReference type="InterPro" id="IPR029055">
    <property type="entry name" value="Ntn_hydrolases_N"/>
</dbReference>
<dbReference type="EMBL" id="UINC01165617">
    <property type="protein sequence ID" value="SVD67109.1"/>
    <property type="molecule type" value="Genomic_DNA"/>
</dbReference>
<evidence type="ECO:0000313" key="2">
    <source>
        <dbReference type="EMBL" id="SVD67109.1"/>
    </source>
</evidence>